<comment type="similarity">
    <text evidence="1 4">Belongs to the short-chain dehydrogenases/reductases (SDR) family.</text>
</comment>
<organism evidence="6 7">
    <name type="scientific">Ramlibacter henchirensis</name>
    <dbReference type="NCBI Taxonomy" id="204072"/>
    <lineage>
        <taxon>Bacteria</taxon>
        <taxon>Pseudomonadati</taxon>
        <taxon>Pseudomonadota</taxon>
        <taxon>Betaproteobacteria</taxon>
        <taxon>Burkholderiales</taxon>
        <taxon>Comamonadaceae</taxon>
        <taxon>Ramlibacter</taxon>
    </lineage>
</organism>
<keyword evidence="7" id="KW-1185">Reference proteome</keyword>
<dbReference type="SMART" id="SM00822">
    <property type="entry name" value="PKS_KR"/>
    <property type="match status" value="1"/>
</dbReference>
<dbReference type="Pfam" id="PF00106">
    <property type="entry name" value="adh_short"/>
    <property type="match status" value="1"/>
</dbReference>
<dbReference type="EMBL" id="SMLM01000001">
    <property type="protein sequence ID" value="TFZ05779.1"/>
    <property type="molecule type" value="Genomic_DNA"/>
</dbReference>
<dbReference type="PRINTS" id="PR00080">
    <property type="entry name" value="SDRFAMILY"/>
</dbReference>
<dbReference type="GO" id="GO:0005829">
    <property type="term" value="C:cytosol"/>
    <property type="evidence" value="ECO:0007669"/>
    <property type="project" value="TreeGrafter"/>
</dbReference>
<dbReference type="PANTHER" id="PTHR43391">
    <property type="entry name" value="RETINOL DEHYDROGENASE-RELATED"/>
    <property type="match status" value="1"/>
</dbReference>
<dbReference type="AlphaFoldDB" id="A0A4Z0C6R0"/>
<keyword evidence="3" id="KW-0560">Oxidoreductase</keyword>
<comment type="caution">
    <text evidence="6">The sequence shown here is derived from an EMBL/GenBank/DDBJ whole genome shotgun (WGS) entry which is preliminary data.</text>
</comment>
<gene>
    <name evidence="6" type="ORF">EZ313_03735</name>
</gene>
<evidence type="ECO:0000313" key="6">
    <source>
        <dbReference type="EMBL" id="TFZ05779.1"/>
    </source>
</evidence>
<evidence type="ECO:0000256" key="4">
    <source>
        <dbReference type="RuleBase" id="RU000363"/>
    </source>
</evidence>
<protein>
    <submittedName>
        <fullName evidence="6">SDR family oxidoreductase</fullName>
    </submittedName>
</protein>
<dbReference type="SUPFAM" id="SSF51735">
    <property type="entry name" value="NAD(P)-binding Rossmann-fold domains"/>
    <property type="match status" value="1"/>
</dbReference>
<evidence type="ECO:0000256" key="1">
    <source>
        <dbReference type="ARBA" id="ARBA00006484"/>
    </source>
</evidence>
<dbReference type="Proteomes" id="UP000298180">
    <property type="component" value="Unassembled WGS sequence"/>
</dbReference>
<evidence type="ECO:0000259" key="5">
    <source>
        <dbReference type="SMART" id="SM00822"/>
    </source>
</evidence>
<dbReference type="NCBIfam" id="NF004825">
    <property type="entry name" value="PRK06181.1"/>
    <property type="match status" value="1"/>
</dbReference>
<evidence type="ECO:0000256" key="2">
    <source>
        <dbReference type="ARBA" id="ARBA00022857"/>
    </source>
</evidence>
<evidence type="ECO:0000313" key="7">
    <source>
        <dbReference type="Proteomes" id="UP000298180"/>
    </source>
</evidence>
<accession>A0A4Z0C6R0</accession>
<sequence length="279" mass="29709">MKTYVITGASDGIGAELALQLAQRRRGHAALVLAARNREKLARVATQCQEAGADAVIVPTDVTQQSQCRALIEQAVRHFGGIDCLVNNAGMSAHALFEDIAPADLGWYQDLMTVNLWGSVWCTHAALPHLKATRGQIVAVSSLAGLMGVPGRTAYSATKFAMTGFFEALRAELKPAGVAVTIAYPGVVATEIRRRGFNAQGRPACRSGLKEEGAMPVDECARQIVEGMEDRRREIVMTAGGKLGRLMKLLAPGVVEKIALRVLADEVRPGAARPARAGD</sequence>
<keyword evidence="2" id="KW-0521">NADP</keyword>
<name>A0A4Z0C6R0_9BURK</name>
<proteinExistence type="inferred from homology"/>
<reference evidence="6 7" key="1">
    <citation type="submission" date="2019-03" db="EMBL/GenBank/DDBJ databases">
        <title>Ramlibacter henchirensis DSM 14656, whole genome shotgun sequence.</title>
        <authorList>
            <person name="Zhang X."/>
            <person name="Feng G."/>
            <person name="Zhu H."/>
        </authorList>
    </citation>
    <scope>NUCLEOTIDE SEQUENCE [LARGE SCALE GENOMIC DNA]</scope>
    <source>
        <strain evidence="6 7">DSM 14656</strain>
    </source>
</reference>
<dbReference type="InterPro" id="IPR036291">
    <property type="entry name" value="NAD(P)-bd_dom_sf"/>
</dbReference>
<dbReference type="PRINTS" id="PR00081">
    <property type="entry name" value="GDHRDH"/>
</dbReference>
<dbReference type="PROSITE" id="PS00061">
    <property type="entry name" value="ADH_SHORT"/>
    <property type="match status" value="1"/>
</dbReference>
<feature type="domain" description="Ketoreductase" evidence="5">
    <location>
        <begin position="2"/>
        <end position="191"/>
    </location>
</feature>
<dbReference type="RefSeq" id="WP_135261861.1">
    <property type="nucleotide sequence ID" value="NZ_SMLM01000001.1"/>
</dbReference>
<dbReference type="PANTHER" id="PTHR43391:SF14">
    <property type="entry name" value="DEHYDROGENASE_REDUCTASE SDR FAMILY PROTEIN 7-LIKE"/>
    <property type="match status" value="1"/>
</dbReference>
<dbReference type="InterPro" id="IPR020904">
    <property type="entry name" value="Sc_DH/Rdtase_CS"/>
</dbReference>
<dbReference type="Gene3D" id="3.40.50.720">
    <property type="entry name" value="NAD(P)-binding Rossmann-like Domain"/>
    <property type="match status" value="1"/>
</dbReference>
<dbReference type="GO" id="GO:0016491">
    <property type="term" value="F:oxidoreductase activity"/>
    <property type="evidence" value="ECO:0007669"/>
    <property type="project" value="UniProtKB-KW"/>
</dbReference>
<dbReference type="InterPro" id="IPR057326">
    <property type="entry name" value="KR_dom"/>
</dbReference>
<dbReference type="OrthoDB" id="9790266at2"/>
<evidence type="ECO:0000256" key="3">
    <source>
        <dbReference type="ARBA" id="ARBA00023002"/>
    </source>
</evidence>
<dbReference type="InterPro" id="IPR002347">
    <property type="entry name" value="SDR_fam"/>
</dbReference>